<keyword evidence="5" id="KW-1185">Reference proteome</keyword>
<feature type="zinc finger region" description="C3H1-type" evidence="1">
    <location>
        <begin position="352"/>
        <end position="379"/>
    </location>
</feature>
<evidence type="ECO:0000313" key="4">
    <source>
        <dbReference type="EMBL" id="CAK9094469.1"/>
    </source>
</evidence>
<feature type="domain" description="C3H1-type" evidence="3">
    <location>
        <begin position="352"/>
        <end position="379"/>
    </location>
</feature>
<accession>A0ABP0R1M8</accession>
<dbReference type="PROSITE" id="PS50103">
    <property type="entry name" value="ZF_C3H1"/>
    <property type="match status" value="1"/>
</dbReference>
<evidence type="ECO:0000313" key="5">
    <source>
        <dbReference type="Proteomes" id="UP001642484"/>
    </source>
</evidence>
<proteinExistence type="predicted"/>
<comment type="caution">
    <text evidence="4">The sequence shown here is derived from an EMBL/GenBank/DDBJ whole genome shotgun (WGS) entry which is preliminary data.</text>
</comment>
<name>A0ABP0R1M8_9DINO</name>
<feature type="compositionally biased region" description="Polar residues" evidence="2">
    <location>
        <begin position="98"/>
        <end position="110"/>
    </location>
</feature>
<feature type="region of interest" description="Disordered" evidence="2">
    <location>
        <begin position="1"/>
        <end position="57"/>
    </location>
</feature>
<dbReference type="InterPro" id="IPR000571">
    <property type="entry name" value="Znf_CCCH"/>
</dbReference>
<reference evidence="4 5" key="1">
    <citation type="submission" date="2024-02" db="EMBL/GenBank/DDBJ databases">
        <authorList>
            <person name="Chen Y."/>
            <person name="Shah S."/>
            <person name="Dougan E. K."/>
            <person name="Thang M."/>
            <person name="Chan C."/>
        </authorList>
    </citation>
    <scope>NUCLEOTIDE SEQUENCE [LARGE SCALE GENOMIC DNA]</scope>
</reference>
<keyword evidence="1" id="KW-0479">Metal-binding</keyword>
<dbReference type="EMBL" id="CAXAMN010025339">
    <property type="protein sequence ID" value="CAK9094469.1"/>
    <property type="molecule type" value="Genomic_DNA"/>
</dbReference>
<evidence type="ECO:0000256" key="2">
    <source>
        <dbReference type="SAM" id="MobiDB-lite"/>
    </source>
</evidence>
<sequence>MAVSNLSQLQKFQAEARDTPAGGGRSRSTSVGSSQKSLPGAWASPPEKSAACSSKGETRMEIEMADVLDVLGLQQPLAEPLSQLPLFPKVTTTFDDFLSPANSPRGSDASSPVAPPGLTLDPIQSQMAQPAMAFWETLEPAAPMAPGAVYPEATPWPQPNYVASGVPSVGSASHGTGQCKPCAFHHTKGWEKKRRQKEKQQAAKVICSLTISFAKCPEAWALGDGIPQKVLSPAYLSYSPPSIVREPGRLDATREPALVTAIRPPPGLEHLDASASPLHLPSPEPLGPLEAFGSLDAYLKESSNIPSIPPPQFEAPRLELKETPPAPHQEPCLRLALLQYLPNTEPIPIHDKTSCRPCAFFHTKGCQNGTQCEFCHICPPGEKKRRQKLRRKDGKIKM</sequence>
<keyword evidence="1" id="KW-0863">Zinc-finger</keyword>
<protein>
    <recommendedName>
        <fullName evidence="3">C3H1-type domain-containing protein</fullName>
    </recommendedName>
</protein>
<evidence type="ECO:0000259" key="3">
    <source>
        <dbReference type="PROSITE" id="PS50103"/>
    </source>
</evidence>
<dbReference type="Proteomes" id="UP001642484">
    <property type="component" value="Unassembled WGS sequence"/>
</dbReference>
<organism evidence="4 5">
    <name type="scientific">Durusdinium trenchii</name>
    <dbReference type="NCBI Taxonomy" id="1381693"/>
    <lineage>
        <taxon>Eukaryota</taxon>
        <taxon>Sar</taxon>
        <taxon>Alveolata</taxon>
        <taxon>Dinophyceae</taxon>
        <taxon>Suessiales</taxon>
        <taxon>Symbiodiniaceae</taxon>
        <taxon>Durusdinium</taxon>
    </lineage>
</organism>
<feature type="compositionally biased region" description="Polar residues" evidence="2">
    <location>
        <begin position="1"/>
        <end position="11"/>
    </location>
</feature>
<evidence type="ECO:0000256" key="1">
    <source>
        <dbReference type="PROSITE-ProRule" id="PRU00723"/>
    </source>
</evidence>
<gene>
    <name evidence="4" type="ORF">CCMP2556_LOCUS45057</name>
</gene>
<keyword evidence="1" id="KW-0862">Zinc</keyword>
<feature type="region of interest" description="Disordered" evidence="2">
    <location>
        <begin position="98"/>
        <end position="121"/>
    </location>
</feature>